<comment type="subcellular location">
    <subcellularLocation>
        <location evidence="1">Cell membrane</location>
        <topology evidence="1">Multi-pass membrane protein</topology>
    </subcellularLocation>
</comment>
<keyword evidence="3 6" id="KW-0812">Transmembrane</keyword>
<feature type="transmembrane region" description="Helical" evidence="6">
    <location>
        <begin position="117"/>
        <end position="134"/>
    </location>
</feature>
<feature type="transmembrane region" description="Helical" evidence="6">
    <location>
        <begin position="291"/>
        <end position="313"/>
    </location>
</feature>
<dbReference type="AlphaFoldDB" id="A0A840A9S1"/>
<evidence type="ECO:0000256" key="1">
    <source>
        <dbReference type="ARBA" id="ARBA00004651"/>
    </source>
</evidence>
<evidence type="ECO:0000256" key="5">
    <source>
        <dbReference type="ARBA" id="ARBA00023136"/>
    </source>
</evidence>
<evidence type="ECO:0000313" key="7">
    <source>
        <dbReference type="EMBL" id="MBB3897243.1"/>
    </source>
</evidence>
<feature type="transmembrane region" description="Helical" evidence="6">
    <location>
        <begin position="361"/>
        <end position="383"/>
    </location>
</feature>
<gene>
    <name evidence="7" type="ORF">GGQ83_000669</name>
</gene>
<evidence type="ECO:0000313" key="8">
    <source>
        <dbReference type="Proteomes" id="UP000553193"/>
    </source>
</evidence>
<keyword evidence="8" id="KW-1185">Reference proteome</keyword>
<protein>
    <submittedName>
        <fullName evidence="7">O-antigen/teichoic acid export membrane protein</fullName>
    </submittedName>
</protein>
<evidence type="ECO:0000256" key="6">
    <source>
        <dbReference type="SAM" id="Phobius"/>
    </source>
</evidence>
<feature type="transmembrane region" description="Helical" evidence="6">
    <location>
        <begin position="252"/>
        <end position="271"/>
    </location>
</feature>
<dbReference type="RefSeq" id="WP_184382172.1">
    <property type="nucleotide sequence ID" value="NZ_JACIDJ010000001.1"/>
</dbReference>
<evidence type="ECO:0000256" key="3">
    <source>
        <dbReference type="ARBA" id="ARBA00022692"/>
    </source>
</evidence>
<dbReference type="InterPro" id="IPR050833">
    <property type="entry name" value="Poly_Biosynth_Transport"/>
</dbReference>
<dbReference type="Proteomes" id="UP000553193">
    <property type="component" value="Unassembled WGS sequence"/>
</dbReference>
<feature type="transmembrane region" description="Helical" evidence="6">
    <location>
        <begin position="146"/>
        <end position="171"/>
    </location>
</feature>
<sequence length="423" mass="43240">MPALPRLLTGPRGRTLAGIADQAVISLANFGVALAVLRLGTKEEFGLYALGYMAVVVANSFAGGMFGSQFIVAQHGRPEAARPAFAAALLLAQLGGVALACLLALGALAAAGWANPFVAVMLLVMPAAVAQDFLRVHRLALLRPQAALALDGLNAVLWAGFALAGLALGLAVPVAALAGHGAACAVTAAVAAATARLPLRQGLRGMGDGLRTVWDQGRWSVGGVAVTLAQNQAHFYILGVLAGLAAVADVNAARMLLTPAALLLVGVNRTLIPGFAQLRAAGEAHRIRRQAVIATLVLVGAVLAYALLLWAAWDMLARHLLQGRYDGIGPLVALWTLVIGLQAVTEIAAGQLQAASRFRALALRIGIVAGPVVVALVPMILWLGGPGSLMVLAAGQAALGALLWREVARETSPPRPSCATTGA</sequence>
<comment type="caution">
    <text evidence="7">The sequence shown here is derived from an EMBL/GenBank/DDBJ whole genome shotgun (WGS) entry which is preliminary data.</text>
</comment>
<accession>A0A840A9S1</accession>
<feature type="transmembrane region" description="Helical" evidence="6">
    <location>
        <begin position="84"/>
        <end position="111"/>
    </location>
</feature>
<keyword evidence="2" id="KW-1003">Cell membrane</keyword>
<feature type="transmembrane region" description="Helical" evidence="6">
    <location>
        <begin position="328"/>
        <end position="349"/>
    </location>
</feature>
<evidence type="ECO:0000256" key="2">
    <source>
        <dbReference type="ARBA" id="ARBA00022475"/>
    </source>
</evidence>
<feature type="transmembrane region" description="Helical" evidence="6">
    <location>
        <begin position="16"/>
        <end position="37"/>
    </location>
</feature>
<evidence type="ECO:0000256" key="4">
    <source>
        <dbReference type="ARBA" id="ARBA00022989"/>
    </source>
</evidence>
<organism evidence="7 8">
    <name type="scientific">Roseococcus suduntuyensis</name>
    <dbReference type="NCBI Taxonomy" id="455361"/>
    <lineage>
        <taxon>Bacteria</taxon>
        <taxon>Pseudomonadati</taxon>
        <taxon>Pseudomonadota</taxon>
        <taxon>Alphaproteobacteria</taxon>
        <taxon>Acetobacterales</taxon>
        <taxon>Roseomonadaceae</taxon>
        <taxon>Roseococcus</taxon>
    </lineage>
</organism>
<proteinExistence type="predicted"/>
<dbReference type="PANTHER" id="PTHR30250:SF26">
    <property type="entry name" value="PSMA PROTEIN"/>
    <property type="match status" value="1"/>
</dbReference>
<keyword evidence="5 6" id="KW-0472">Membrane</keyword>
<keyword evidence="4 6" id="KW-1133">Transmembrane helix</keyword>
<dbReference type="EMBL" id="JACIDJ010000001">
    <property type="protein sequence ID" value="MBB3897243.1"/>
    <property type="molecule type" value="Genomic_DNA"/>
</dbReference>
<name>A0A840A9S1_9PROT</name>
<reference evidence="7 8" key="1">
    <citation type="submission" date="2020-08" db="EMBL/GenBank/DDBJ databases">
        <title>Genomic Encyclopedia of Type Strains, Phase IV (KMG-IV): sequencing the most valuable type-strain genomes for metagenomic binning, comparative biology and taxonomic classification.</title>
        <authorList>
            <person name="Goeker M."/>
        </authorList>
    </citation>
    <scope>NUCLEOTIDE SEQUENCE [LARGE SCALE GENOMIC DNA]</scope>
    <source>
        <strain evidence="7 8">DSM 19979</strain>
    </source>
</reference>
<feature type="transmembrane region" description="Helical" evidence="6">
    <location>
        <begin position="49"/>
        <end position="72"/>
    </location>
</feature>
<dbReference type="GO" id="GO:0005886">
    <property type="term" value="C:plasma membrane"/>
    <property type="evidence" value="ECO:0007669"/>
    <property type="project" value="UniProtKB-SubCell"/>
</dbReference>
<dbReference type="PANTHER" id="PTHR30250">
    <property type="entry name" value="PST FAMILY PREDICTED COLANIC ACID TRANSPORTER"/>
    <property type="match status" value="1"/>
</dbReference>
<feature type="transmembrane region" description="Helical" evidence="6">
    <location>
        <begin position="219"/>
        <end position="246"/>
    </location>
</feature>